<organism evidence="1 2">
    <name type="scientific">Calidithermus terrae</name>
    <dbReference type="NCBI Taxonomy" id="1408545"/>
    <lineage>
        <taxon>Bacteria</taxon>
        <taxon>Thermotogati</taxon>
        <taxon>Deinococcota</taxon>
        <taxon>Deinococci</taxon>
        <taxon>Thermales</taxon>
        <taxon>Thermaceae</taxon>
        <taxon>Calidithermus</taxon>
    </lineage>
</organism>
<comment type="caution">
    <text evidence="1">The sequence shown here is derived from an EMBL/GenBank/DDBJ whole genome shotgun (WGS) entry which is preliminary data.</text>
</comment>
<evidence type="ECO:0008006" key="3">
    <source>
        <dbReference type="Google" id="ProtNLM"/>
    </source>
</evidence>
<dbReference type="EMBL" id="QXDL01000363">
    <property type="protein sequence ID" value="RIH75286.1"/>
    <property type="molecule type" value="Genomic_DNA"/>
</dbReference>
<gene>
    <name evidence="1" type="ORF">Mterra_03997</name>
</gene>
<keyword evidence="2" id="KW-1185">Reference proteome</keyword>
<name>A0A399DT99_9DEIN</name>
<reference evidence="1 2" key="1">
    <citation type="submission" date="2018-08" db="EMBL/GenBank/DDBJ databases">
        <title>Meiothermus terrae DSM 26712 genome sequencing project.</title>
        <authorList>
            <person name="Da Costa M.S."/>
            <person name="Albuquerque L."/>
            <person name="Raposo P."/>
            <person name="Froufe H.J.C."/>
            <person name="Barroso C.S."/>
            <person name="Egas C."/>
        </authorList>
    </citation>
    <scope>NUCLEOTIDE SEQUENCE [LARGE SCALE GENOMIC DNA]</scope>
    <source>
        <strain evidence="1 2">DSM 26712</strain>
    </source>
</reference>
<dbReference type="InterPro" id="IPR031100">
    <property type="entry name" value="LOG_fam"/>
</dbReference>
<dbReference type="SUPFAM" id="SSF102405">
    <property type="entry name" value="MCP/YpsA-like"/>
    <property type="match status" value="1"/>
</dbReference>
<accession>A0A399DT99</accession>
<dbReference type="AlphaFoldDB" id="A0A399DT99"/>
<dbReference type="Pfam" id="PF03641">
    <property type="entry name" value="Lysine_decarbox"/>
    <property type="match status" value="1"/>
</dbReference>
<proteinExistence type="predicted"/>
<dbReference type="Gene3D" id="3.40.50.450">
    <property type="match status" value="1"/>
</dbReference>
<evidence type="ECO:0000313" key="2">
    <source>
        <dbReference type="Proteomes" id="UP000265715"/>
    </source>
</evidence>
<protein>
    <recommendedName>
        <fullName evidence="3">LOG family protein YvdD</fullName>
    </recommendedName>
</protein>
<dbReference type="Proteomes" id="UP000265715">
    <property type="component" value="Unassembled WGS sequence"/>
</dbReference>
<sequence>MGVTAPPLFPTRKGPNDHVDLEIPAPTLLTRIERLLDVAVGYLVLPGGVGTLTELMAAWNVAMIAQMHGLPYRPIGVHAGWMELLRPQLEIAPAHLELLSVLGSLEDVETFLSGLPR</sequence>
<evidence type="ECO:0000313" key="1">
    <source>
        <dbReference type="EMBL" id="RIH75286.1"/>
    </source>
</evidence>